<organism evidence="1">
    <name type="scientific">Herbaspirillum huttiense subsp. nephrolepidis</name>
    <dbReference type="NCBI Taxonomy" id="3075126"/>
    <lineage>
        <taxon>Bacteria</taxon>
        <taxon>Pseudomonadati</taxon>
        <taxon>Pseudomonadota</taxon>
        <taxon>Betaproteobacteria</taxon>
        <taxon>Burkholderiales</taxon>
        <taxon>Oxalobacteraceae</taxon>
        <taxon>Herbaspirillum</taxon>
    </lineage>
</organism>
<dbReference type="EMBL" id="JAVRAA010000005">
    <property type="protein sequence ID" value="MDT0337750.1"/>
    <property type="molecule type" value="Genomic_DNA"/>
</dbReference>
<evidence type="ECO:0000313" key="1">
    <source>
        <dbReference type="EMBL" id="MDT0337750.1"/>
    </source>
</evidence>
<protein>
    <submittedName>
        <fullName evidence="1">Uncharacterized protein</fullName>
    </submittedName>
</protein>
<reference evidence="1" key="1">
    <citation type="submission" date="2023-02" db="EMBL/GenBank/DDBJ databases">
        <title>Description of Herbaspirillum huttiense subsp. nephrolepsisexaltata and Herbaspirillum huttiense subsp. lycopersicon.</title>
        <authorList>
            <person name="Poudel M."/>
            <person name="Sharma A."/>
            <person name="Goss E."/>
            <person name="Tapia J.H."/>
            <person name="Harmon C.M."/>
            <person name="Jones J.B."/>
        </authorList>
    </citation>
    <scope>NUCLEOTIDE SEQUENCE</scope>
    <source>
        <strain evidence="1">NC40101</strain>
    </source>
</reference>
<sequence length="146" mass="16144">MLKQDSATLASIIRAELDAIRRDTVDLTVADACIATITTVADEYVNRTCIDREAFFRACGIDDERRCQSHSKATRTVYIEEISSVGALNNHDGSVCVTIAVKYQLQPIFVSIPRSEFDRVGGVQGLTKNKQLAIDFYHQYGAGRPS</sequence>
<name>A0AAE4GAS3_9BURK</name>
<gene>
    <name evidence="1" type="ORF">RJN63_12975</name>
</gene>
<proteinExistence type="predicted"/>
<accession>A0AAE4GAS3</accession>
<dbReference type="RefSeq" id="WP_310839140.1">
    <property type="nucleotide sequence ID" value="NZ_JAVLSM010000029.1"/>
</dbReference>
<dbReference type="AlphaFoldDB" id="A0AAE4GAS3"/>
<comment type="caution">
    <text evidence="1">The sequence shown here is derived from an EMBL/GenBank/DDBJ whole genome shotgun (WGS) entry which is preliminary data.</text>
</comment>